<reference evidence="2" key="1">
    <citation type="submission" date="2016-11" db="EMBL/GenBank/DDBJ databases">
        <title>The genome of Nicotiana attenuata.</title>
        <authorList>
            <person name="Xu S."/>
            <person name="Brockmoeller T."/>
            <person name="Gaquerel E."/>
            <person name="Navarro A."/>
            <person name="Kuhl H."/>
            <person name="Gase K."/>
            <person name="Ling Z."/>
            <person name="Zhou W."/>
            <person name="Kreitzer C."/>
            <person name="Stanke M."/>
            <person name="Tang H."/>
            <person name="Lyons E."/>
            <person name="Pandey P."/>
            <person name="Pandey S.P."/>
            <person name="Timmermann B."/>
            <person name="Baldwin I.T."/>
        </authorList>
    </citation>
    <scope>NUCLEOTIDE SEQUENCE [LARGE SCALE GENOMIC DNA]</scope>
    <source>
        <strain evidence="2">UT</strain>
    </source>
</reference>
<proteinExistence type="predicted"/>
<dbReference type="GO" id="GO:0004523">
    <property type="term" value="F:RNA-DNA hybrid ribonuclease activity"/>
    <property type="evidence" value="ECO:0007669"/>
    <property type="project" value="InterPro"/>
</dbReference>
<dbReference type="InterPro" id="IPR002156">
    <property type="entry name" value="RNaseH_domain"/>
</dbReference>
<dbReference type="Gene3D" id="3.30.420.10">
    <property type="entry name" value="Ribonuclease H-like superfamily/Ribonuclease H"/>
    <property type="match status" value="1"/>
</dbReference>
<dbReference type="EMBL" id="MJEQ01037188">
    <property type="protein sequence ID" value="OIT02175.1"/>
    <property type="molecule type" value="Genomic_DNA"/>
</dbReference>
<keyword evidence="3" id="KW-1185">Reference proteome</keyword>
<dbReference type="Pfam" id="PF13456">
    <property type="entry name" value="RVT_3"/>
    <property type="match status" value="1"/>
</dbReference>
<dbReference type="OMA" id="ELRANCK"/>
<comment type="caution">
    <text evidence="2">The sequence shown here is derived from an EMBL/GenBank/DDBJ whole genome shotgun (WGS) entry which is preliminary data.</text>
</comment>
<sequence length="532" mass="61800">MAGRTTLIKATLATIPNHVMQIYDLPKTTLNKIESIQRNFLWGSTEEKKKCHLIKWSIVTMPKKQGGLGIPNTHWKNSSFNAALAWRYRKEKEDLWAKTIFSKYNHRKSKNIGFHTWKVIRKGSEICNINTKWLVGDGTTISLWHDKWINQLGALRDYIQGPIPVGELDLKLSWAIKNGIFDLRNLSFELPPYIVSKINYTYIKQTRPTSDSYTWDSKGHNYFSVKAAYEAISEVIGNGKNLAWLWKINSQNKLKYFLWIIFWDRLPTKHMLTKRGICHEDTCNICNRETEDIDHIFFRCNYSRQIWEQTNIKHPFSQDPLGKETLHNCLKNQLMSRKSFNNHLRWSDLLPFLLWHIWNFRNGILFRGIKTPITISQPISKAMEFLYMAKNLCLKPPKKTILVKWEPPNPSFYKLNIDGSCVGNPGVGGIGGVFRDDRGRWILGFNMGFDHATNIYMGILALLHGVKLVLTEKLFPLVIETDCLELLNLLKSNNCLYQNLIDDCRYLLRKANDPQLNHVFREANGVADLLAK</sequence>
<dbReference type="CDD" id="cd06222">
    <property type="entry name" value="RNase_H_like"/>
    <property type="match status" value="1"/>
</dbReference>
<feature type="non-terminal residue" evidence="2">
    <location>
        <position position="532"/>
    </location>
</feature>
<dbReference type="PANTHER" id="PTHR47723">
    <property type="entry name" value="OS05G0353850 PROTEIN"/>
    <property type="match status" value="1"/>
</dbReference>
<dbReference type="SMR" id="A0A1J6IWV9"/>
<dbReference type="Gramene" id="OIT02175">
    <property type="protein sequence ID" value="OIT02175"/>
    <property type="gene ID" value="A4A49_56745"/>
</dbReference>
<dbReference type="GO" id="GO:0003676">
    <property type="term" value="F:nucleic acid binding"/>
    <property type="evidence" value="ECO:0007669"/>
    <property type="project" value="InterPro"/>
</dbReference>
<dbReference type="InterPro" id="IPR053151">
    <property type="entry name" value="RNase_H-like"/>
</dbReference>
<protein>
    <submittedName>
        <fullName evidence="2">Ribonuclease h protein</fullName>
    </submittedName>
</protein>
<dbReference type="PROSITE" id="PS50879">
    <property type="entry name" value="RNASE_H_1"/>
    <property type="match status" value="1"/>
</dbReference>
<dbReference type="SUPFAM" id="SSF53098">
    <property type="entry name" value="Ribonuclease H-like"/>
    <property type="match status" value="1"/>
</dbReference>
<feature type="domain" description="RNase H type-1" evidence="1">
    <location>
        <begin position="409"/>
        <end position="532"/>
    </location>
</feature>
<dbReference type="InterPro" id="IPR012337">
    <property type="entry name" value="RNaseH-like_sf"/>
</dbReference>
<dbReference type="InterPro" id="IPR044730">
    <property type="entry name" value="RNase_H-like_dom_plant"/>
</dbReference>
<evidence type="ECO:0000313" key="2">
    <source>
        <dbReference type="EMBL" id="OIT02175.1"/>
    </source>
</evidence>
<gene>
    <name evidence="2" type="ORF">A4A49_56745</name>
</gene>
<evidence type="ECO:0000259" key="1">
    <source>
        <dbReference type="PROSITE" id="PS50879"/>
    </source>
</evidence>
<dbReference type="Proteomes" id="UP000187609">
    <property type="component" value="Unassembled WGS sequence"/>
</dbReference>
<evidence type="ECO:0000313" key="3">
    <source>
        <dbReference type="Proteomes" id="UP000187609"/>
    </source>
</evidence>
<accession>A0A1J6IWV9</accession>
<dbReference type="InterPro" id="IPR036397">
    <property type="entry name" value="RNaseH_sf"/>
</dbReference>
<name>A0A1J6IWV9_NICAT</name>
<organism evidence="2 3">
    <name type="scientific">Nicotiana attenuata</name>
    <name type="common">Coyote tobacco</name>
    <dbReference type="NCBI Taxonomy" id="49451"/>
    <lineage>
        <taxon>Eukaryota</taxon>
        <taxon>Viridiplantae</taxon>
        <taxon>Streptophyta</taxon>
        <taxon>Embryophyta</taxon>
        <taxon>Tracheophyta</taxon>
        <taxon>Spermatophyta</taxon>
        <taxon>Magnoliopsida</taxon>
        <taxon>eudicotyledons</taxon>
        <taxon>Gunneridae</taxon>
        <taxon>Pentapetalae</taxon>
        <taxon>asterids</taxon>
        <taxon>lamiids</taxon>
        <taxon>Solanales</taxon>
        <taxon>Solanaceae</taxon>
        <taxon>Nicotianoideae</taxon>
        <taxon>Nicotianeae</taxon>
        <taxon>Nicotiana</taxon>
    </lineage>
</organism>
<dbReference type="PANTHER" id="PTHR47723:SF23">
    <property type="entry name" value="REVERSE TRANSCRIPTASE-LIKE PROTEIN"/>
    <property type="match status" value="1"/>
</dbReference>
<dbReference type="AlphaFoldDB" id="A0A1J6IWV9"/>
<dbReference type="InterPro" id="IPR026960">
    <property type="entry name" value="RVT-Znf"/>
</dbReference>
<dbReference type="Pfam" id="PF13966">
    <property type="entry name" value="zf-RVT"/>
    <property type="match status" value="1"/>
</dbReference>